<evidence type="ECO:0000256" key="2">
    <source>
        <dbReference type="ARBA" id="ARBA00022801"/>
    </source>
</evidence>
<gene>
    <name evidence="5" type="ORF">GCK32_009792</name>
</gene>
<dbReference type="GO" id="GO:0004557">
    <property type="term" value="F:alpha-galactosidase activity"/>
    <property type="evidence" value="ECO:0007669"/>
    <property type="project" value="TreeGrafter"/>
</dbReference>
<dbReference type="PANTHER" id="PTHR11452">
    <property type="entry name" value="ALPHA-GALACTOSIDASE/ALPHA-N-ACETYLGALACTOSAMINIDASE"/>
    <property type="match status" value="1"/>
</dbReference>
<dbReference type="EMBL" id="WIXE01014450">
    <property type="protein sequence ID" value="KAK5974290.1"/>
    <property type="molecule type" value="Genomic_DNA"/>
</dbReference>
<evidence type="ECO:0000256" key="1">
    <source>
        <dbReference type="ARBA" id="ARBA00009743"/>
    </source>
</evidence>
<dbReference type="InterPro" id="IPR002241">
    <property type="entry name" value="Glyco_hydro_27"/>
</dbReference>
<accession>A0AAN8FQA6</accession>
<evidence type="ECO:0000313" key="6">
    <source>
        <dbReference type="Proteomes" id="UP001331761"/>
    </source>
</evidence>
<dbReference type="Pfam" id="PF16499">
    <property type="entry name" value="Melibiase_2"/>
    <property type="match status" value="2"/>
</dbReference>
<evidence type="ECO:0000256" key="4">
    <source>
        <dbReference type="SAM" id="SignalP"/>
    </source>
</evidence>
<dbReference type="InterPro" id="IPR017853">
    <property type="entry name" value="GH"/>
</dbReference>
<dbReference type="GO" id="GO:0016139">
    <property type="term" value="P:glycoside catabolic process"/>
    <property type="evidence" value="ECO:0007669"/>
    <property type="project" value="TreeGrafter"/>
</dbReference>
<reference evidence="5 6" key="1">
    <citation type="submission" date="2019-10" db="EMBL/GenBank/DDBJ databases">
        <title>Assembly and Annotation for the nematode Trichostrongylus colubriformis.</title>
        <authorList>
            <person name="Martin J."/>
        </authorList>
    </citation>
    <scope>NUCLEOTIDE SEQUENCE [LARGE SCALE GENOMIC DNA]</scope>
    <source>
        <strain evidence="5">G859</strain>
        <tissue evidence="5">Whole worm</tissue>
    </source>
</reference>
<organism evidence="5 6">
    <name type="scientific">Trichostrongylus colubriformis</name>
    <name type="common">Black scour worm</name>
    <dbReference type="NCBI Taxonomy" id="6319"/>
    <lineage>
        <taxon>Eukaryota</taxon>
        <taxon>Metazoa</taxon>
        <taxon>Ecdysozoa</taxon>
        <taxon>Nematoda</taxon>
        <taxon>Chromadorea</taxon>
        <taxon>Rhabditida</taxon>
        <taxon>Rhabditina</taxon>
        <taxon>Rhabditomorpha</taxon>
        <taxon>Strongyloidea</taxon>
        <taxon>Trichostrongylidae</taxon>
        <taxon>Trichostrongylus</taxon>
    </lineage>
</organism>
<keyword evidence="2" id="KW-0378">Hydrolase</keyword>
<dbReference type="Proteomes" id="UP001331761">
    <property type="component" value="Unassembled WGS sequence"/>
</dbReference>
<keyword evidence="3" id="KW-0326">Glycosidase</keyword>
<dbReference type="InterPro" id="IPR013785">
    <property type="entry name" value="Aldolase_TIM"/>
</dbReference>
<sequence length="103" mass="11625">MNLIAPLALLITLQVTTSLDNGLARTPPMGWMSWAAFYCQIDCKSHPDHCINEKLYQDMADRLVPTLLTFFQIDAETFASWEVDYLKLDGCNVNTTLMPIGEL</sequence>
<evidence type="ECO:0008006" key="7">
    <source>
        <dbReference type="Google" id="ProtNLM"/>
    </source>
</evidence>
<protein>
    <recommendedName>
        <fullName evidence="7">Alpha-galactosidase</fullName>
    </recommendedName>
</protein>
<dbReference type="SUPFAM" id="SSF51445">
    <property type="entry name" value="(Trans)glycosidases"/>
    <property type="match status" value="1"/>
</dbReference>
<keyword evidence="6" id="KW-1185">Reference proteome</keyword>
<proteinExistence type="inferred from homology"/>
<name>A0AAN8FQA6_TRICO</name>
<feature type="signal peptide" evidence="4">
    <location>
        <begin position="1"/>
        <end position="18"/>
    </location>
</feature>
<dbReference type="Gene3D" id="3.20.20.70">
    <property type="entry name" value="Aldolase class I"/>
    <property type="match status" value="2"/>
</dbReference>
<keyword evidence="4" id="KW-0732">Signal</keyword>
<evidence type="ECO:0000313" key="5">
    <source>
        <dbReference type="EMBL" id="KAK5974290.1"/>
    </source>
</evidence>
<comment type="similarity">
    <text evidence="1">Belongs to the glycosyl hydrolase 27 family.</text>
</comment>
<comment type="caution">
    <text evidence="5">The sequence shown here is derived from an EMBL/GenBank/DDBJ whole genome shotgun (WGS) entry which is preliminary data.</text>
</comment>
<dbReference type="GO" id="GO:0005737">
    <property type="term" value="C:cytoplasm"/>
    <property type="evidence" value="ECO:0007669"/>
    <property type="project" value="TreeGrafter"/>
</dbReference>
<dbReference type="GO" id="GO:0009311">
    <property type="term" value="P:oligosaccharide metabolic process"/>
    <property type="evidence" value="ECO:0007669"/>
    <property type="project" value="TreeGrafter"/>
</dbReference>
<dbReference type="AlphaFoldDB" id="A0AAN8FQA6"/>
<evidence type="ECO:0000256" key="3">
    <source>
        <dbReference type="ARBA" id="ARBA00023295"/>
    </source>
</evidence>
<dbReference type="PANTHER" id="PTHR11452:SF83">
    <property type="entry name" value="ALPHA-GALACTOSIDASE"/>
    <property type="match status" value="1"/>
</dbReference>
<feature type="chain" id="PRO_5042907611" description="Alpha-galactosidase" evidence="4">
    <location>
        <begin position="19"/>
        <end position="103"/>
    </location>
</feature>